<feature type="region of interest" description="Disordered" evidence="1">
    <location>
        <begin position="302"/>
        <end position="321"/>
    </location>
</feature>
<name>A0A1E4RGV7_9ASCO</name>
<dbReference type="Proteomes" id="UP000095085">
    <property type="component" value="Unassembled WGS sequence"/>
</dbReference>
<evidence type="ECO:0000259" key="2">
    <source>
        <dbReference type="Pfam" id="PF11470"/>
    </source>
</evidence>
<sequence>MSSIVLNVSLNNVGKKVSVTKSTTVNQLVQEALKKFGLDAGEYPKAMVYSNGKKIDNLLPIRLTNLINNSKLKLETGPKGDSAGTPKVISLKCIINETNGGSSTKIIKIDNGKTVLDLVNELDAGLLEYDAGVYDLVVVVMDYKLSQSKNELGVKLNSLLGDVSSLVVRIGFAQRDNSDLVKEQQKIVGMQLEQQRKRQALEAERDAQREVERKAAQAERDNKRVEEEADRNEKVEGERKEKVEGERKEKVEGERKEKVEGEADRKEKFGRERKEKAEREERKATPKDSVRPVIAPREANAVSTTPQLFKASSRSKTYENPDEDYEMTIGQAQKYQQIIANSAKPKKTKQIKSLPEAYTIRVKFPNQSILQFHFENGETIKFGQILKKIDELLLSKFINNYTLKLGYPPFTKLGQTFKDNSTKLHDMSDFQINSQITLIWEYNQPIDSSAQFLKEDQLTISDSSHLPEMVLENNRANLDDEAETPPPTGNPNKITNQVKKDAKGNKLPKWFRVK</sequence>
<dbReference type="PANTHER" id="PTHR46467">
    <property type="entry name" value="TETHER CONTAINING UBX DOMAIN FOR GLUT4"/>
    <property type="match status" value="1"/>
</dbReference>
<dbReference type="GeneID" id="30996010"/>
<feature type="compositionally biased region" description="Polar residues" evidence="1">
    <location>
        <begin position="302"/>
        <end position="315"/>
    </location>
</feature>
<dbReference type="AlphaFoldDB" id="A0A1E4RGV7"/>
<dbReference type="GO" id="GO:0005634">
    <property type="term" value="C:nucleus"/>
    <property type="evidence" value="ECO:0007669"/>
    <property type="project" value="TreeGrafter"/>
</dbReference>
<gene>
    <name evidence="3" type="ORF">HYPBUDRAFT_153287</name>
</gene>
<dbReference type="Pfam" id="PF11470">
    <property type="entry name" value="TUG-UBL1"/>
    <property type="match status" value="1"/>
</dbReference>
<evidence type="ECO:0000256" key="1">
    <source>
        <dbReference type="SAM" id="MobiDB-lite"/>
    </source>
</evidence>
<keyword evidence="4" id="KW-1185">Reference proteome</keyword>
<feature type="region of interest" description="Disordered" evidence="1">
    <location>
        <begin position="478"/>
        <end position="514"/>
    </location>
</feature>
<evidence type="ECO:0000313" key="3">
    <source>
        <dbReference type="EMBL" id="ODV66446.1"/>
    </source>
</evidence>
<protein>
    <recommendedName>
        <fullName evidence="2">TUG ubiquitin-like domain-containing protein</fullName>
    </recommendedName>
</protein>
<dbReference type="STRING" id="984485.A0A1E4RGV7"/>
<accession>A0A1E4RGV7</accession>
<dbReference type="RefSeq" id="XP_020075513.1">
    <property type="nucleotide sequence ID" value="XM_020221461.1"/>
</dbReference>
<evidence type="ECO:0000313" key="4">
    <source>
        <dbReference type="Proteomes" id="UP000095085"/>
    </source>
</evidence>
<organism evidence="3 4">
    <name type="scientific">Hyphopichia burtonii NRRL Y-1933</name>
    <dbReference type="NCBI Taxonomy" id="984485"/>
    <lineage>
        <taxon>Eukaryota</taxon>
        <taxon>Fungi</taxon>
        <taxon>Dikarya</taxon>
        <taxon>Ascomycota</taxon>
        <taxon>Saccharomycotina</taxon>
        <taxon>Pichiomycetes</taxon>
        <taxon>Debaryomycetaceae</taxon>
        <taxon>Hyphopichia</taxon>
    </lineage>
</organism>
<feature type="domain" description="TUG ubiquitin-like" evidence="2">
    <location>
        <begin position="9"/>
        <end position="74"/>
    </location>
</feature>
<dbReference type="OrthoDB" id="440781at2759"/>
<dbReference type="GO" id="GO:0005737">
    <property type="term" value="C:cytoplasm"/>
    <property type="evidence" value="ECO:0007669"/>
    <property type="project" value="TreeGrafter"/>
</dbReference>
<dbReference type="InterPro" id="IPR021569">
    <property type="entry name" value="TUG-UBL1"/>
</dbReference>
<feature type="region of interest" description="Disordered" evidence="1">
    <location>
        <begin position="199"/>
        <end position="290"/>
    </location>
</feature>
<dbReference type="GO" id="GO:0012506">
    <property type="term" value="C:vesicle membrane"/>
    <property type="evidence" value="ECO:0007669"/>
    <property type="project" value="TreeGrafter"/>
</dbReference>
<reference evidence="4" key="1">
    <citation type="submission" date="2016-05" db="EMBL/GenBank/DDBJ databases">
        <title>Comparative genomics of biotechnologically important yeasts.</title>
        <authorList>
            <consortium name="DOE Joint Genome Institute"/>
            <person name="Riley R."/>
            <person name="Haridas S."/>
            <person name="Wolfe K.H."/>
            <person name="Lopes M.R."/>
            <person name="Hittinger C.T."/>
            <person name="Goker M."/>
            <person name="Salamov A."/>
            <person name="Wisecaver J."/>
            <person name="Long T.M."/>
            <person name="Aerts A.L."/>
            <person name="Barry K."/>
            <person name="Choi C."/>
            <person name="Clum A."/>
            <person name="Coughlan A.Y."/>
            <person name="Deshpande S."/>
            <person name="Douglass A.P."/>
            <person name="Hanson S.J."/>
            <person name="Klenk H.-P."/>
            <person name="Labutti K."/>
            <person name="Lapidus A."/>
            <person name="Lindquist E."/>
            <person name="Lipzen A."/>
            <person name="Meier-Kolthoff J.P."/>
            <person name="Ohm R.A."/>
            <person name="Otillar R.P."/>
            <person name="Pangilinan J."/>
            <person name="Peng Y."/>
            <person name="Rokas A."/>
            <person name="Rosa C.A."/>
            <person name="Scheuner C."/>
            <person name="Sibirny A.A."/>
            <person name="Slot J.C."/>
            <person name="Stielow J.B."/>
            <person name="Sun H."/>
            <person name="Kurtzman C.P."/>
            <person name="Blackwell M."/>
            <person name="Grigoriev I.V."/>
            <person name="Jeffries T.W."/>
        </authorList>
    </citation>
    <scope>NUCLEOTIDE SEQUENCE [LARGE SCALE GENOMIC DNA]</scope>
    <source>
        <strain evidence="4">NRRL Y-1933</strain>
    </source>
</reference>
<proteinExistence type="predicted"/>
<dbReference type="InterPro" id="IPR029071">
    <property type="entry name" value="Ubiquitin-like_domsf"/>
</dbReference>
<dbReference type="EMBL" id="KV454542">
    <property type="protein sequence ID" value="ODV66446.1"/>
    <property type="molecule type" value="Genomic_DNA"/>
</dbReference>
<dbReference type="PANTHER" id="PTHR46467:SF1">
    <property type="entry name" value="TETHER CONTAINING UBX DOMAIN FOR GLUT4"/>
    <property type="match status" value="1"/>
</dbReference>
<dbReference type="Gene3D" id="3.10.20.90">
    <property type="entry name" value="Phosphatidylinositol 3-kinase Catalytic Subunit, Chain A, domain 1"/>
    <property type="match status" value="1"/>
</dbReference>
<dbReference type="SUPFAM" id="SSF54236">
    <property type="entry name" value="Ubiquitin-like"/>
    <property type="match status" value="1"/>
</dbReference>
<dbReference type="GO" id="GO:0006886">
    <property type="term" value="P:intracellular protein transport"/>
    <property type="evidence" value="ECO:0007669"/>
    <property type="project" value="TreeGrafter"/>
</dbReference>